<evidence type="ECO:0000313" key="3">
    <source>
        <dbReference type="EMBL" id="KAE9544972.1"/>
    </source>
</evidence>
<proteinExistence type="predicted"/>
<gene>
    <name evidence="3" type="ORF">AGLY_000515</name>
</gene>
<dbReference type="Gene3D" id="2.130.10.10">
    <property type="entry name" value="YVTN repeat-like/Quinoprotein amine dehydrogenase"/>
    <property type="match status" value="1"/>
</dbReference>
<dbReference type="EMBL" id="VYZN01000001">
    <property type="protein sequence ID" value="KAE9544972.1"/>
    <property type="molecule type" value="Genomic_DNA"/>
</dbReference>
<organism evidence="3 4">
    <name type="scientific">Aphis glycines</name>
    <name type="common">Soybean aphid</name>
    <dbReference type="NCBI Taxonomy" id="307491"/>
    <lineage>
        <taxon>Eukaryota</taxon>
        <taxon>Metazoa</taxon>
        <taxon>Ecdysozoa</taxon>
        <taxon>Arthropoda</taxon>
        <taxon>Hexapoda</taxon>
        <taxon>Insecta</taxon>
        <taxon>Pterygota</taxon>
        <taxon>Neoptera</taxon>
        <taxon>Paraneoptera</taxon>
        <taxon>Hemiptera</taxon>
        <taxon>Sternorrhyncha</taxon>
        <taxon>Aphidomorpha</taxon>
        <taxon>Aphidoidea</taxon>
        <taxon>Aphididae</taxon>
        <taxon>Aphidini</taxon>
        <taxon>Aphis</taxon>
        <taxon>Aphis</taxon>
    </lineage>
</organism>
<dbReference type="Proteomes" id="UP000475862">
    <property type="component" value="Unassembled WGS sequence"/>
</dbReference>
<dbReference type="Pfam" id="PF21031">
    <property type="entry name" value="WDR54"/>
    <property type="match status" value="1"/>
</dbReference>
<dbReference type="SUPFAM" id="SSF50978">
    <property type="entry name" value="WD40 repeat-like"/>
    <property type="match status" value="1"/>
</dbReference>
<feature type="repeat" description="WD" evidence="1">
    <location>
        <begin position="316"/>
        <end position="357"/>
    </location>
</feature>
<dbReference type="InterPro" id="IPR049546">
    <property type="entry name" value="WDR54_beta_prop"/>
</dbReference>
<dbReference type="OrthoDB" id="756370at2759"/>
<evidence type="ECO:0000256" key="1">
    <source>
        <dbReference type="PROSITE-ProRule" id="PRU00221"/>
    </source>
</evidence>
<reference evidence="3 4" key="1">
    <citation type="submission" date="2019-08" db="EMBL/GenBank/DDBJ databases">
        <title>The genome of the soybean aphid Biotype 1, its phylome, world population structure and adaptation to the North American continent.</title>
        <authorList>
            <person name="Giordano R."/>
            <person name="Donthu R.K."/>
            <person name="Hernandez A.G."/>
            <person name="Wright C.L."/>
            <person name="Zimin A.V."/>
        </authorList>
    </citation>
    <scope>NUCLEOTIDE SEQUENCE [LARGE SCALE GENOMIC DNA]</scope>
    <source>
        <tissue evidence="3">Whole aphids</tissue>
    </source>
</reference>
<dbReference type="InterPro" id="IPR015943">
    <property type="entry name" value="WD40/YVTN_repeat-like_dom_sf"/>
</dbReference>
<dbReference type="InterPro" id="IPR036322">
    <property type="entry name" value="WD40_repeat_dom_sf"/>
</dbReference>
<keyword evidence="4" id="KW-1185">Reference proteome</keyword>
<sequence length="398" mass="45293">MAHERQRHLNNSIIELNDNSVILRLWYAMYVKYYISPLNTNFYKEKQVKRELVQKLNQIFNTHGRRMLYKKEKKIFINGTVSAVMNNVAVNVSKYQKTLYGFAVIDRQTVRVMGTENSMDSATDVPQYCLDTKTDVTQIHWCTLGYINCLVVTCSEGLILYDCDQQFKRIYSHNCEDKNMKEKYAKGIATFECTYLCVGNSNGSIRVFGPDEEGQVVFLDRKLLHGAPITDMSSHKHSLVSCDESGCTVLSQMDCGELMIIARTKVFGGHPCTTTEMTRIGTMAVGYGCGTIRIFDPSVKLVEGDAEDQLPMVIQMSAHARCVTSMSAARDSDLLLSVSEDSWIRVWKINSMTVTLLYCYMREDTMFMGCQFMTRNGSKFCTTAYDSPYITCYTLNQL</sequence>
<comment type="caution">
    <text evidence="3">The sequence shown here is derived from an EMBL/GenBank/DDBJ whole genome shotgun (WGS) entry which is preliminary data.</text>
</comment>
<name>A0A6G0U9K3_APHGL</name>
<dbReference type="InterPro" id="IPR001680">
    <property type="entry name" value="WD40_rpt"/>
</dbReference>
<evidence type="ECO:0000313" key="4">
    <source>
        <dbReference type="Proteomes" id="UP000475862"/>
    </source>
</evidence>
<feature type="domain" description="WD repeat-containing protein 54 beta-propeller" evidence="2">
    <location>
        <begin position="69"/>
        <end position="390"/>
    </location>
</feature>
<dbReference type="SMART" id="SM00320">
    <property type="entry name" value="WD40"/>
    <property type="match status" value="3"/>
</dbReference>
<protein>
    <recommendedName>
        <fullName evidence="2">WD repeat-containing protein 54 beta-propeller domain-containing protein</fullName>
    </recommendedName>
</protein>
<evidence type="ECO:0000259" key="2">
    <source>
        <dbReference type="Pfam" id="PF21031"/>
    </source>
</evidence>
<keyword evidence="1" id="KW-0853">WD repeat</keyword>
<dbReference type="PROSITE" id="PS50294">
    <property type="entry name" value="WD_REPEATS_REGION"/>
    <property type="match status" value="1"/>
</dbReference>
<accession>A0A6G0U9K3</accession>
<dbReference type="AlphaFoldDB" id="A0A6G0U9K3"/>
<dbReference type="PROSITE" id="PS50082">
    <property type="entry name" value="WD_REPEATS_2"/>
    <property type="match status" value="1"/>
</dbReference>